<evidence type="ECO:0000313" key="2">
    <source>
        <dbReference type="Proteomes" id="UP001220662"/>
    </source>
</evidence>
<gene>
    <name evidence="1" type="ORF">P3W55_15060</name>
</gene>
<dbReference type="Proteomes" id="UP001220662">
    <property type="component" value="Unassembled WGS sequence"/>
</dbReference>
<protein>
    <recommendedName>
        <fullName evidence="3">DUF4224 domain-containing protein</fullName>
    </recommendedName>
</protein>
<comment type="caution">
    <text evidence="1">The sequence shown here is derived from an EMBL/GenBank/DDBJ whole genome shotgun (WGS) entry which is preliminary data.</text>
</comment>
<proteinExistence type="predicted"/>
<sequence length="85" mass="9098">MPNKKHLTEQEIRNLEGEIPAVVVGATRAAYLQALAAGHTVVKVEGRCLVESKADGSTIVIGYVKPRRKVSVGHPIRVRRVGGSA</sequence>
<reference evidence="1" key="1">
    <citation type="submission" date="2023-03" db="EMBL/GenBank/DDBJ databases">
        <title>Draft assemblies of triclosan tolerant bacteria isolated from returned activated sludge.</title>
        <authorList>
            <person name="Van Hamelsveld S."/>
        </authorList>
    </citation>
    <scope>NUCLEOTIDE SEQUENCE</scope>
    <source>
        <strain evidence="1">GW210015_S63</strain>
    </source>
</reference>
<name>A0AAW6P641_9PSED</name>
<evidence type="ECO:0008006" key="3">
    <source>
        <dbReference type="Google" id="ProtNLM"/>
    </source>
</evidence>
<dbReference type="AlphaFoldDB" id="A0AAW6P641"/>
<dbReference type="EMBL" id="JARJLR010000246">
    <property type="protein sequence ID" value="MDF3843030.1"/>
    <property type="molecule type" value="Genomic_DNA"/>
</dbReference>
<organism evidence="1 2">
    <name type="scientific">Pseudomonas citronellolis</name>
    <dbReference type="NCBI Taxonomy" id="53408"/>
    <lineage>
        <taxon>Bacteria</taxon>
        <taxon>Pseudomonadati</taxon>
        <taxon>Pseudomonadota</taxon>
        <taxon>Gammaproteobacteria</taxon>
        <taxon>Pseudomonadales</taxon>
        <taxon>Pseudomonadaceae</taxon>
        <taxon>Pseudomonas</taxon>
    </lineage>
</organism>
<evidence type="ECO:0000313" key="1">
    <source>
        <dbReference type="EMBL" id="MDF3843030.1"/>
    </source>
</evidence>
<accession>A0AAW6P641</accession>
<dbReference type="RefSeq" id="WP_276214882.1">
    <property type="nucleotide sequence ID" value="NZ_JARJLR010000246.1"/>
</dbReference>